<name>A0A9W4EUY8_BACTO</name>
<accession>A0A9W4EUY8</accession>
<protein>
    <submittedName>
        <fullName evidence="1">Conserved domain protein</fullName>
    </submittedName>
</protein>
<dbReference type="Proteomes" id="UP000055316">
    <property type="component" value="Chromosome"/>
</dbReference>
<dbReference type="EMBL" id="AP014864">
    <property type="protein sequence ID" value="BAR84389.1"/>
    <property type="molecule type" value="Genomic_DNA"/>
</dbReference>
<gene>
    <name evidence="1" type="ORF">KNN_03545</name>
</gene>
<evidence type="ECO:0000313" key="1">
    <source>
        <dbReference type="EMBL" id="BAR84389.1"/>
    </source>
</evidence>
<sequence>MFFERLSLTPSGLLLISFKLKCILPFISGYSRFNAICFGYSSGSDQAGTELLLIL</sequence>
<proteinExistence type="predicted"/>
<organism evidence="1 2">
    <name type="scientific">Bacillus thuringiensis subsp. tolworthi</name>
    <dbReference type="NCBI Taxonomy" id="1442"/>
    <lineage>
        <taxon>Bacteria</taxon>
        <taxon>Bacillati</taxon>
        <taxon>Bacillota</taxon>
        <taxon>Bacilli</taxon>
        <taxon>Bacillales</taxon>
        <taxon>Bacillaceae</taxon>
        <taxon>Bacillus</taxon>
        <taxon>Bacillus cereus group</taxon>
    </lineage>
</organism>
<dbReference type="AlphaFoldDB" id="A0A9W4EUY8"/>
<reference evidence="1 2" key="1">
    <citation type="submission" date="2015-05" db="EMBL/GenBank/DDBJ databases">
        <title>Whole genome sequence of Bacillus thuringiensis serovar tolworthi Pasteur Institute Standard strain.</title>
        <authorList>
            <person name="Kanda K."/>
            <person name="Nakashima K."/>
            <person name="Nagano Y."/>
        </authorList>
    </citation>
    <scope>NUCLEOTIDE SEQUENCE [LARGE SCALE GENOMIC DNA]</scope>
    <source>
        <strain evidence="1 2">Pasteur Institute Standard strain</strain>
    </source>
</reference>
<evidence type="ECO:0000313" key="2">
    <source>
        <dbReference type="Proteomes" id="UP000055316"/>
    </source>
</evidence>